<evidence type="ECO:0000256" key="1">
    <source>
        <dbReference type="ARBA" id="ARBA00023118"/>
    </source>
</evidence>
<dbReference type="Pfam" id="PF03787">
    <property type="entry name" value="RAMPs"/>
    <property type="match status" value="2"/>
</dbReference>
<dbReference type="InterPro" id="IPR052216">
    <property type="entry name" value="CRISPR_Csm3_endoribonuclease"/>
</dbReference>
<feature type="domain" description="CRISPR type III-associated protein" evidence="2">
    <location>
        <begin position="15"/>
        <end position="180"/>
    </location>
</feature>
<dbReference type="PANTHER" id="PTHR35579">
    <property type="entry name" value="CRISPR SYSTEM CMS ENDORIBONUCLEASE CSM3"/>
    <property type="match status" value="1"/>
</dbReference>
<keyword evidence="1" id="KW-0051">Antiviral defense</keyword>
<organism evidence="3 4">
    <name type="scientific">Cyanobacterium aponinum (strain PCC 10605)</name>
    <dbReference type="NCBI Taxonomy" id="755178"/>
    <lineage>
        <taxon>Bacteria</taxon>
        <taxon>Bacillati</taxon>
        <taxon>Cyanobacteriota</taxon>
        <taxon>Cyanophyceae</taxon>
        <taxon>Oscillatoriophycideae</taxon>
        <taxon>Chroococcales</taxon>
        <taxon>Geminocystaceae</taxon>
        <taxon>Cyanobacterium</taxon>
    </lineage>
</organism>
<dbReference type="Proteomes" id="UP000010480">
    <property type="component" value="Chromosome"/>
</dbReference>
<dbReference type="AlphaFoldDB" id="K9Z0P5"/>
<sequence>MARKIRSRYKITGNLTTISPIHIGGVGGNADTDMALAVNGEGKFYLPATSLAGALRAYMATLNSKITNKIWGFQEKEGDNGHASFVIVEDAVINSAIVEIRDGVAIDRYSGTAAEGMKFDRAILPKGVKIPISLILERDAKLSDSEWQECQNAFAQLITALEEGEIYLGGAKSRGLGRVKLYDTRIIEEDLLSPAGILNILKNQEKTVNWGKVYASGQNCQNKLDITIKWSPIGSVMVKSEGDGMAVDILPLVSGVSGGLTFVIPGSSLKGVWRSQAERIIRTVCNHSLNYEDKDKFDQQVKLELIKTLFGAPAELDENQNQLGYLSCLAVDDCFAKKPMTSNSSVSITDATQKSENNGKDEYLMTSHQWASITEATSDSSLRNCLNNMGLKDTQLGYHVGIDRWTGSGAEGFLYTTLEPFGVNWENIEISLNLHRLKQYEKLENERLKKENLPPKNSYLPTLALFLLVLRDFMESKIPIGFGVNRGMGAIQVEKVEINGKGIDNDDLKALSQATLTSFYDLDNNLLTNLNSHWKSWLNGGK</sequence>
<dbReference type="PANTHER" id="PTHR35579:SF6">
    <property type="entry name" value="DUF324 DOMAIN-CONTAINING PROTEIN"/>
    <property type="match status" value="1"/>
</dbReference>
<evidence type="ECO:0000313" key="3">
    <source>
        <dbReference type="EMBL" id="AFZ52724.1"/>
    </source>
</evidence>
<keyword evidence="4" id="KW-1185">Reference proteome</keyword>
<dbReference type="STRING" id="755178.Cyan10605_0585"/>
<dbReference type="GO" id="GO:0051607">
    <property type="term" value="P:defense response to virus"/>
    <property type="evidence" value="ECO:0007669"/>
    <property type="project" value="UniProtKB-KW"/>
</dbReference>
<evidence type="ECO:0000259" key="2">
    <source>
        <dbReference type="Pfam" id="PF03787"/>
    </source>
</evidence>
<name>K9Z0P5_CYAAP</name>
<dbReference type="EMBL" id="CP003947">
    <property type="protein sequence ID" value="AFZ52724.1"/>
    <property type="molecule type" value="Genomic_DNA"/>
</dbReference>
<dbReference type="eggNOG" id="COG1337">
    <property type="taxonomic scope" value="Bacteria"/>
</dbReference>
<dbReference type="OrthoDB" id="5242922at2"/>
<proteinExistence type="predicted"/>
<reference evidence="4" key="1">
    <citation type="journal article" date="2013" name="Proc. Natl. Acad. Sci. U.S.A.">
        <title>Improving the coverage of the cyanobacterial phylum using diversity-driven genome sequencing.</title>
        <authorList>
            <person name="Shih P.M."/>
            <person name="Wu D."/>
            <person name="Latifi A."/>
            <person name="Axen S.D."/>
            <person name="Fewer D.P."/>
            <person name="Talla E."/>
            <person name="Calteau A."/>
            <person name="Cai F."/>
            <person name="Tandeau de Marsac N."/>
            <person name="Rippka R."/>
            <person name="Herdman M."/>
            <person name="Sivonen K."/>
            <person name="Coursin T."/>
            <person name="Laurent T."/>
            <person name="Goodwin L."/>
            <person name="Nolan M."/>
            <person name="Davenport K.W."/>
            <person name="Han C.S."/>
            <person name="Rubin E.M."/>
            <person name="Eisen J.A."/>
            <person name="Woyke T."/>
            <person name="Gugger M."/>
            <person name="Kerfeld C.A."/>
        </authorList>
    </citation>
    <scope>NUCLEOTIDE SEQUENCE [LARGE SCALE GENOMIC DNA]</scope>
    <source>
        <strain evidence="4">PCC 10605</strain>
    </source>
</reference>
<dbReference type="InterPro" id="IPR005537">
    <property type="entry name" value="RAMP_III_fam"/>
</dbReference>
<dbReference type="HOGENOM" id="CLU_041901_0_0_3"/>
<dbReference type="CDD" id="cd09726">
    <property type="entry name" value="RAMP_I_III"/>
    <property type="match status" value="1"/>
</dbReference>
<evidence type="ECO:0000313" key="4">
    <source>
        <dbReference type="Proteomes" id="UP000010480"/>
    </source>
</evidence>
<accession>K9Z0P5</accession>
<protein>
    <recommendedName>
        <fullName evidence="2">CRISPR type III-associated protein domain-containing protein</fullName>
    </recommendedName>
</protein>
<gene>
    <name evidence="3" type="ordered locus">Cyan10605_0585</name>
</gene>
<feature type="domain" description="CRISPR type III-associated protein" evidence="2">
    <location>
        <begin position="260"/>
        <end position="491"/>
    </location>
</feature>
<dbReference type="RefSeq" id="WP_015218455.1">
    <property type="nucleotide sequence ID" value="NC_019776.1"/>
</dbReference>
<dbReference type="KEGG" id="can:Cyan10605_0585"/>